<dbReference type="SUPFAM" id="SSF49401">
    <property type="entry name" value="Bacterial adhesins"/>
    <property type="match status" value="1"/>
</dbReference>
<reference evidence="2" key="1">
    <citation type="journal article" date="2017" name="Microb. Genom.">
        <title>Diversity, virulence, and antimicrobial resistance of the KPC-producing Klebsiella pneumoniae ST307 clone.</title>
        <authorList>
            <person name="Villa L."/>
            <person name="Feudi C."/>
            <person name="Fortini D."/>
            <person name="Brisse S."/>
            <person name="Passet V."/>
            <person name="Bonura C."/>
            <person name="Endimiani A."/>
            <person name="Mammina C."/>
            <person name="Ocampo A.M."/>
            <person name="Jimenez J.N."/>
            <person name="Doumith M."/>
            <person name="Woodford N."/>
            <person name="Hopkins K."/>
            <person name="Carattoli A."/>
        </authorList>
    </citation>
    <scope>NUCLEOTIDE SEQUENCE</scope>
    <source>
        <strain evidence="2">48</strain>
    </source>
</reference>
<protein>
    <submittedName>
        <fullName evidence="2">Adhesion domain-containing protein</fullName>
    </submittedName>
    <submittedName>
        <fullName evidence="3">Exotoxin</fullName>
    </submittedName>
    <submittedName>
        <fullName evidence="4">Fimbrial protein</fullName>
    </submittedName>
</protein>
<dbReference type="GO" id="GO:0009289">
    <property type="term" value="C:pilus"/>
    <property type="evidence" value="ECO:0007669"/>
    <property type="project" value="InterPro"/>
</dbReference>
<dbReference type="InterPro" id="IPR008966">
    <property type="entry name" value="Adhesion_dom_sf"/>
</dbReference>
<evidence type="ECO:0000313" key="5">
    <source>
        <dbReference type="Proteomes" id="UP000441029"/>
    </source>
</evidence>
<organism evidence="2">
    <name type="scientific">Klebsiella pneumoniae</name>
    <dbReference type="NCBI Taxonomy" id="573"/>
    <lineage>
        <taxon>Bacteria</taxon>
        <taxon>Pseudomonadati</taxon>
        <taxon>Pseudomonadota</taxon>
        <taxon>Gammaproteobacteria</taxon>
        <taxon>Enterobacterales</taxon>
        <taxon>Enterobacteriaceae</taxon>
        <taxon>Klebsiella/Raoultella group</taxon>
        <taxon>Klebsiella</taxon>
        <taxon>Klebsiella pneumoniae complex</taxon>
    </lineage>
</organism>
<dbReference type="PANTHER" id="PTHR33420:SF34">
    <property type="entry name" value="MINOR FIMBRIAL SUBUNIT"/>
    <property type="match status" value="1"/>
</dbReference>
<reference evidence="4 5" key="2">
    <citation type="submission" date="2019-11" db="EMBL/GenBank/DDBJ databases">
        <title>Molecular typing, antibiotic resistance determination and virulence profiling for 36 multidrug-resistant clinical Klebsiella pneumoniae isolates using second- and third-generation sequencing.</title>
        <authorList>
            <person name="Shelenkov A."/>
            <person name="Mikhaylova Y."/>
            <person name="Yanushevich Y."/>
            <person name="Samoilov A."/>
            <person name="Petrova L."/>
            <person name="Fomina V."/>
            <person name="Gusarov V."/>
            <person name="Zamyatin M."/>
            <person name="Shagin D."/>
        </authorList>
    </citation>
    <scope>NUCLEOTIDE SEQUENCE [LARGE SCALE GENOMIC DNA]</scope>
    <source>
        <strain evidence="4 5">CriePir226</strain>
    </source>
</reference>
<reference evidence="3" key="3">
    <citation type="submission" date="2020-10" db="EMBL/GenBank/DDBJ databases">
        <title>Genome Sequence of ESBL Producing Zambian Clinical Strains.</title>
        <authorList>
            <person name="Shawa M."/>
            <person name="Furuta Y."/>
            <person name="Simbotwe M."/>
            <person name="Mulenga E."/>
            <person name="Mubanga M."/>
            <person name="Mulenga G."/>
            <person name="Kaile C."/>
            <person name="Zorigt T."/>
            <person name="Hang'ombe B."/>
            <person name="Higashi H."/>
        </authorList>
    </citation>
    <scope>NUCLEOTIDE SEQUENCE</scope>
    <source>
        <strain evidence="3">Zam_UTH_09</strain>
    </source>
</reference>
<accession>A0A2Z2F4D9</accession>
<sequence length="171" mass="18737">MSEVGLMRVITIRRLVVFALCNILSGLSTQATGVPNSAFLVKVNIVSPPCIINNNEDIIVSFGEMMATRVDGNHYRVPVNYTLDCKNTYSRAMKLQMQGSSTSFDGTLLGTDNPALGIKILNDATPLSVNTWMNFTYPDKPELWAVPVKHSGVTLSTGEFFAVATLKIDYQ</sequence>
<name>A0A2Z2F4D9_KLEPN</name>
<dbReference type="EMBL" id="KY271409">
    <property type="protein sequence ID" value="AQT28296.1"/>
    <property type="molecule type" value="Genomic_DNA"/>
</dbReference>
<dbReference type="Pfam" id="PF00419">
    <property type="entry name" value="Fimbrial"/>
    <property type="match status" value="1"/>
</dbReference>
<evidence type="ECO:0000259" key="1">
    <source>
        <dbReference type="Pfam" id="PF00419"/>
    </source>
</evidence>
<dbReference type="EMBL" id="BNFF01000001">
    <property type="protein sequence ID" value="GHK53973.1"/>
    <property type="molecule type" value="Genomic_DNA"/>
</dbReference>
<dbReference type="AlphaFoldDB" id="A0A2Z2F4D9"/>
<dbReference type="InterPro" id="IPR000259">
    <property type="entry name" value="Adhesion_dom_fimbrial"/>
</dbReference>
<dbReference type="InterPro" id="IPR036937">
    <property type="entry name" value="Adhesion_dom_fimbrial_sf"/>
</dbReference>
<proteinExistence type="predicted"/>
<dbReference type="EMBL" id="WJVL01000001">
    <property type="protein sequence ID" value="MRJ94424.1"/>
    <property type="molecule type" value="Genomic_DNA"/>
</dbReference>
<gene>
    <name evidence="3" type="primary">mrfF</name>
    <name evidence="4" type="ORF">GJJ01_00385</name>
    <name evidence="3" type="ORF">KPZU09_37090</name>
</gene>
<evidence type="ECO:0000313" key="2">
    <source>
        <dbReference type="EMBL" id="AQT28296.1"/>
    </source>
</evidence>
<dbReference type="GO" id="GO:0043709">
    <property type="term" value="P:cell adhesion involved in single-species biofilm formation"/>
    <property type="evidence" value="ECO:0007669"/>
    <property type="project" value="TreeGrafter"/>
</dbReference>
<evidence type="ECO:0000313" key="3">
    <source>
        <dbReference type="EMBL" id="GHK53973.1"/>
    </source>
</evidence>
<dbReference type="Proteomes" id="UP000441029">
    <property type="component" value="Unassembled WGS sequence"/>
</dbReference>
<dbReference type="PANTHER" id="PTHR33420">
    <property type="entry name" value="FIMBRIAL SUBUNIT ELFA-RELATED"/>
    <property type="match status" value="1"/>
</dbReference>
<evidence type="ECO:0000313" key="4">
    <source>
        <dbReference type="EMBL" id="MRJ94424.1"/>
    </source>
</evidence>
<dbReference type="InterPro" id="IPR050263">
    <property type="entry name" value="Bact_Fimbrial_Adh_Pro"/>
</dbReference>
<dbReference type="Proteomes" id="UP000655094">
    <property type="component" value="Unassembled WGS sequence"/>
</dbReference>
<feature type="domain" description="Fimbrial-type adhesion" evidence="1">
    <location>
        <begin position="42"/>
        <end position="171"/>
    </location>
</feature>
<dbReference type="Gene3D" id="2.60.40.1090">
    <property type="entry name" value="Fimbrial-type adhesion domain"/>
    <property type="match status" value="1"/>
</dbReference>